<dbReference type="InterPro" id="IPR057825">
    <property type="entry name" value="WWE_SEC23-DDH2"/>
</dbReference>
<dbReference type="GO" id="GO:0046872">
    <property type="term" value="F:metal ion binding"/>
    <property type="evidence" value="ECO:0007669"/>
    <property type="project" value="InterPro"/>
</dbReference>
<dbReference type="PANTHER" id="PTHR23509:SF10">
    <property type="entry name" value="LD21067P"/>
    <property type="match status" value="1"/>
</dbReference>
<proteinExistence type="inferred from homology"/>
<dbReference type="PANTHER" id="PTHR23509">
    <property type="entry name" value="PA-PL1 PHOSPHOLIPASE FAMILY"/>
    <property type="match status" value="1"/>
</dbReference>
<gene>
    <name evidence="5" type="ORF">BLA29_003759</name>
</gene>
<evidence type="ECO:0000256" key="2">
    <source>
        <dbReference type="SAM" id="MobiDB-lite"/>
    </source>
</evidence>
<feature type="compositionally biased region" description="Polar residues" evidence="2">
    <location>
        <begin position="23"/>
        <end position="39"/>
    </location>
</feature>
<evidence type="ECO:0000313" key="5">
    <source>
        <dbReference type="EMBL" id="OTF83153.1"/>
    </source>
</evidence>
<dbReference type="InterPro" id="IPR058055">
    <property type="entry name" value="PA-PLA1"/>
</dbReference>
<evidence type="ECO:0000313" key="6">
    <source>
        <dbReference type="Proteomes" id="UP000194236"/>
    </source>
</evidence>
<feature type="domain" description="WWE" evidence="3">
    <location>
        <begin position="65"/>
        <end position="146"/>
    </location>
</feature>
<dbReference type="OrthoDB" id="69269at2759"/>
<dbReference type="Pfam" id="PF02825">
    <property type="entry name" value="WWE"/>
    <property type="match status" value="1"/>
</dbReference>
<feature type="region of interest" description="Disordered" evidence="2">
    <location>
        <begin position="576"/>
        <end position="596"/>
    </location>
</feature>
<dbReference type="AlphaFoldDB" id="A0A1Y3BTM5"/>
<keyword evidence="6" id="KW-1185">Reference proteome</keyword>
<dbReference type="Pfam" id="PF02862">
    <property type="entry name" value="DDHD"/>
    <property type="match status" value="1"/>
</dbReference>
<dbReference type="SUPFAM" id="SSF53474">
    <property type="entry name" value="alpha/beta-Hydrolases"/>
    <property type="match status" value="1"/>
</dbReference>
<evidence type="ECO:0000259" key="3">
    <source>
        <dbReference type="PROSITE" id="PS50918"/>
    </source>
</evidence>
<dbReference type="Proteomes" id="UP000194236">
    <property type="component" value="Unassembled WGS sequence"/>
</dbReference>
<feature type="non-terminal residue" evidence="5">
    <location>
        <position position="596"/>
    </location>
</feature>
<organism evidence="5 6">
    <name type="scientific">Euroglyphus maynei</name>
    <name type="common">Mayne's house dust mite</name>
    <dbReference type="NCBI Taxonomy" id="6958"/>
    <lineage>
        <taxon>Eukaryota</taxon>
        <taxon>Metazoa</taxon>
        <taxon>Ecdysozoa</taxon>
        <taxon>Arthropoda</taxon>
        <taxon>Chelicerata</taxon>
        <taxon>Arachnida</taxon>
        <taxon>Acari</taxon>
        <taxon>Acariformes</taxon>
        <taxon>Sarcoptiformes</taxon>
        <taxon>Astigmata</taxon>
        <taxon>Psoroptidia</taxon>
        <taxon>Analgoidea</taxon>
        <taxon>Pyroglyphidae</taxon>
        <taxon>Pyroglyphinae</taxon>
        <taxon>Euroglyphus</taxon>
    </lineage>
</organism>
<dbReference type="PROSITE" id="PS51043">
    <property type="entry name" value="DDHD"/>
    <property type="match status" value="1"/>
</dbReference>
<dbReference type="EMBL" id="MUJZ01004892">
    <property type="protein sequence ID" value="OTF83153.1"/>
    <property type="molecule type" value="Genomic_DNA"/>
</dbReference>
<dbReference type="Pfam" id="PF23464">
    <property type="entry name" value="WWE_3"/>
    <property type="match status" value="1"/>
</dbReference>
<feature type="compositionally biased region" description="Polar residues" evidence="2">
    <location>
        <begin position="51"/>
        <end position="68"/>
    </location>
</feature>
<name>A0A1Y3BTM5_EURMA</name>
<dbReference type="InterPro" id="IPR004177">
    <property type="entry name" value="DDHD_dom"/>
</dbReference>
<dbReference type="InterPro" id="IPR004170">
    <property type="entry name" value="WWE_dom"/>
</dbReference>
<comment type="similarity">
    <text evidence="1">Belongs to the PA-PLA1 family.</text>
</comment>
<sequence>MLASPVPVSQPPPSSTVDAPINAGTQENAPVTETESQLESYIKSEMLTPGPSESSGNPTSQMTTTTAEPETYKEVDHHWFYQKDPENNPDDWQAFSMLDSYQLENAFQQCRMDDLIATNGTRYDVRIRDRLRWPVYWQGSPSSVSRCSWFYKRETDYRYVPYPEYISQMLESIYRDCSLTHEWNRRLDISDTEFIVFYAHNSVYHYFNDHHVQSSQSNGWQTLMTSDPGSQPRYCYRGPWMIQTQPERDESATSATHLIFFVHGIGEFCDLSFRPLKDVVDDFRTITHELLLTHFGHEHGRVEVLPVTWHQALHTKSLDERLREITLPSIQKLRSFTNDTILDALFYTSPVHSKLLLNYVANELNRLFAIFLQRNPYFAGKIGLAGHSLGSLILFDLLSYQTTTSTSDEQQQQSNSDHHTEHSNQIEQLHFRPECLFALGSPLAAFITIRGLDLSPDFRLPTCPAFFNIFHPYDPIAYRLEPLINREFAKIKPVLIPHHKGRKRFHLELKDSLQRVGTDLKQKFMSGIRGALDSLYGFARAHVEQEPTEIQQQSDEQLQTMESEQNEIIVNQQQLEDPTLPSTTTSITNSLSEMTI</sequence>
<dbReference type="SMART" id="SM01127">
    <property type="entry name" value="DDHD"/>
    <property type="match status" value="1"/>
</dbReference>
<protein>
    <submittedName>
        <fullName evidence="5">Phospholipase DDHD2-like protein</fullName>
    </submittedName>
</protein>
<dbReference type="PROSITE" id="PS50918">
    <property type="entry name" value="WWE"/>
    <property type="match status" value="1"/>
</dbReference>
<evidence type="ECO:0000259" key="4">
    <source>
        <dbReference type="PROSITE" id="PS51043"/>
    </source>
</evidence>
<feature type="domain" description="DDHD" evidence="4">
    <location>
        <begin position="429"/>
        <end position="596"/>
    </location>
</feature>
<dbReference type="InterPro" id="IPR029058">
    <property type="entry name" value="AB_hydrolase_fold"/>
</dbReference>
<reference evidence="5 6" key="1">
    <citation type="submission" date="2017-03" db="EMBL/GenBank/DDBJ databases">
        <title>Genome Survey of Euroglyphus maynei.</title>
        <authorList>
            <person name="Arlian L.G."/>
            <person name="Morgan M.S."/>
            <person name="Rider S.D."/>
        </authorList>
    </citation>
    <scope>NUCLEOTIDE SEQUENCE [LARGE SCALE GENOMIC DNA]</scope>
    <source>
        <strain evidence="5">Arlian Lab</strain>
        <tissue evidence="5">Whole body</tissue>
    </source>
</reference>
<accession>A0A1Y3BTM5</accession>
<evidence type="ECO:0000256" key="1">
    <source>
        <dbReference type="ARBA" id="ARBA00038464"/>
    </source>
</evidence>
<dbReference type="GO" id="GO:0030134">
    <property type="term" value="C:COPII-coated ER to Golgi transport vesicle"/>
    <property type="evidence" value="ECO:0007669"/>
    <property type="project" value="TreeGrafter"/>
</dbReference>
<dbReference type="GO" id="GO:0004620">
    <property type="term" value="F:phospholipase activity"/>
    <property type="evidence" value="ECO:0007669"/>
    <property type="project" value="TreeGrafter"/>
</dbReference>
<feature type="region of interest" description="Disordered" evidence="2">
    <location>
        <begin position="1"/>
        <end position="69"/>
    </location>
</feature>
<comment type="caution">
    <text evidence="5">The sequence shown here is derived from an EMBL/GenBank/DDBJ whole genome shotgun (WGS) entry which is preliminary data.</text>
</comment>